<dbReference type="InterPro" id="IPR010281">
    <property type="entry name" value="DUF885"/>
</dbReference>
<sequence precursor="true">MLPMTSAKRFCPRLLHTLMIGAAFSWGAAGHGEGARTCGQTIQETSVALDTILPPENEETLQRWVERCSADLKTLDKRYRTPLDPVARTLRREVMEQWQQRLAEREFSSLDRASQIDYLLLRSELEYRLKMLELNGVRDEAAAALLPYADAIVRYCTAREDVQVIEASEVAAELDQAAQIAEHAADQVAKLDVLDQSEQAIQQRLAALRASELIESLTREIRQAHQFYDGYNPEYSWWAKQPVARLLTAVERHRIALREKVVGVPDADKETIIGLPIGREGLRVELDHEWIAHDPAELIELAHREMAWCDQQMAKASAELGCGDDWRAAMDIVKSKHVRPGEQPKMIHDLAWEAIRFLESHDLITVPPLAANGWRMLMMSPERQRVNPYFLGGDSIIVSFPTDTMTQEEKLMSMRSNNEHFSRATVHHELIPGHHLQYHMLARYRPYREMFATPFWMEGWALYWEMYLWDLDFAHGPEDRVGMLFWRKHRCARIIFSLSYHLGEMTPEECVDYLVERVGHERSAAVAEVRRSIMGGYSPLYQAAYMLGGLQLRRMHAEFVQSGEMSNRQFHDAIMQQHSMPIETLRLALSDSPLSLESGSTWKFAVEDAPPE</sequence>
<keyword evidence="1" id="KW-0732">Signal</keyword>
<evidence type="ECO:0000256" key="1">
    <source>
        <dbReference type="SAM" id="SignalP"/>
    </source>
</evidence>
<feature type="chain" id="PRO_5022135552" description="X-Pro dipeptidyl-peptidase" evidence="1">
    <location>
        <begin position="29"/>
        <end position="612"/>
    </location>
</feature>
<dbReference type="AlphaFoldDB" id="A0A518G5T3"/>
<dbReference type="PANTHER" id="PTHR33361:SF2">
    <property type="entry name" value="DUF885 DOMAIN-CONTAINING PROTEIN"/>
    <property type="match status" value="1"/>
</dbReference>
<keyword evidence="3" id="KW-1185">Reference proteome</keyword>
<evidence type="ECO:0008006" key="4">
    <source>
        <dbReference type="Google" id="ProtNLM"/>
    </source>
</evidence>
<reference evidence="2 3" key="1">
    <citation type="submission" date="2019-02" db="EMBL/GenBank/DDBJ databases">
        <title>Deep-cultivation of Planctomycetes and their phenomic and genomic characterization uncovers novel biology.</title>
        <authorList>
            <person name="Wiegand S."/>
            <person name="Jogler M."/>
            <person name="Boedeker C."/>
            <person name="Pinto D."/>
            <person name="Vollmers J."/>
            <person name="Rivas-Marin E."/>
            <person name="Kohn T."/>
            <person name="Peeters S.H."/>
            <person name="Heuer A."/>
            <person name="Rast P."/>
            <person name="Oberbeckmann S."/>
            <person name="Bunk B."/>
            <person name="Jeske O."/>
            <person name="Meyerdierks A."/>
            <person name="Storesund J.E."/>
            <person name="Kallscheuer N."/>
            <person name="Luecker S."/>
            <person name="Lage O.M."/>
            <person name="Pohl T."/>
            <person name="Merkel B.J."/>
            <person name="Hornburger P."/>
            <person name="Mueller R.-W."/>
            <person name="Bruemmer F."/>
            <person name="Labrenz M."/>
            <person name="Spormann A.M."/>
            <person name="Op den Camp H."/>
            <person name="Overmann J."/>
            <person name="Amann R."/>
            <person name="Jetten M.S.M."/>
            <person name="Mascher T."/>
            <person name="Medema M.H."/>
            <person name="Devos D.P."/>
            <person name="Kaster A.-K."/>
            <person name="Ovreas L."/>
            <person name="Rohde M."/>
            <person name="Galperin M.Y."/>
            <person name="Jogler C."/>
        </authorList>
    </citation>
    <scope>NUCLEOTIDE SEQUENCE [LARGE SCALE GENOMIC DNA]</scope>
    <source>
        <strain evidence="2 3">Q31a</strain>
    </source>
</reference>
<protein>
    <recommendedName>
        <fullName evidence="4">X-Pro dipeptidyl-peptidase</fullName>
    </recommendedName>
</protein>
<dbReference type="PANTHER" id="PTHR33361">
    <property type="entry name" value="GLR0591 PROTEIN"/>
    <property type="match status" value="1"/>
</dbReference>
<dbReference type="RefSeq" id="WP_197356620.1">
    <property type="nucleotide sequence ID" value="NZ_CP036298.1"/>
</dbReference>
<evidence type="ECO:0000313" key="2">
    <source>
        <dbReference type="EMBL" id="QDV23951.1"/>
    </source>
</evidence>
<feature type="signal peptide" evidence="1">
    <location>
        <begin position="1"/>
        <end position="28"/>
    </location>
</feature>
<dbReference type="KEGG" id="ahel:Q31a_22640"/>
<name>A0A518G5T3_9BACT</name>
<organism evidence="2 3">
    <name type="scientific">Aureliella helgolandensis</name>
    <dbReference type="NCBI Taxonomy" id="2527968"/>
    <lineage>
        <taxon>Bacteria</taxon>
        <taxon>Pseudomonadati</taxon>
        <taxon>Planctomycetota</taxon>
        <taxon>Planctomycetia</taxon>
        <taxon>Pirellulales</taxon>
        <taxon>Pirellulaceae</taxon>
        <taxon>Aureliella</taxon>
    </lineage>
</organism>
<accession>A0A518G5T3</accession>
<evidence type="ECO:0000313" key="3">
    <source>
        <dbReference type="Proteomes" id="UP000318017"/>
    </source>
</evidence>
<dbReference type="Proteomes" id="UP000318017">
    <property type="component" value="Chromosome"/>
</dbReference>
<dbReference type="EMBL" id="CP036298">
    <property type="protein sequence ID" value="QDV23951.1"/>
    <property type="molecule type" value="Genomic_DNA"/>
</dbReference>
<proteinExistence type="predicted"/>
<dbReference type="Pfam" id="PF05960">
    <property type="entry name" value="DUF885"/>
    <property type="match status" value="1"/>
</dbReference>
<gene>
    <name evidence="2" type="ORF">Q31a_22640</name>
</gene>